<dbReference type="AlphaFoldDB" id="A0A088RWU1"/>
<evidence type="ECO:0000313" key="4">
    <source>
        <dbReference type="Proteomes" id="UP000063063"/>
    </source>
</evidence>
<dbReference type="GeneID" id="22577244"/>
<organism evidence="3 4">
    <name type="scientific">Leishmania panamensis</name>
    <dbReference type="NCBI Taxonomy" id="5679"/>
    <lineage>
        <taxon>Eukaryota</taxon>
        <taxon>Discoba</taxon>
        <taxon>Euglenozoa</taxon>
        <taxon>Kinetoplastea</taxon>
        <taxon>Metakinetoplastina</taxon>
        <taxon>Trypanosomatida</taxon>
        <taxon>Trypanosomatidae</taxon>
        <taxon>Leishmaniinae</taxon>
        <taxon>Leishmania</taxon>
        <taxon>Leishmania guyanensis species complex</taxon>
    </lineage>
</organism>
<feature type="region of interest" description="Disordered" evidence="2">
    <location>
        <begin position="116"/>
        <end position="137"/>
    </location>
</feature>
<keyword evidence="1" id="KW-0175">Coiled coil</keyword>
<dbReference type="RefSeq" id="XP_010701216.1">
    <property type="nucleotide sequence ID" value="XM_010702914.1"/>
</dbReference>
<proteinExistence type="predicted"/>
<dbReference type="OrthoDB" id="272086at2759"/>
<keyword evidence="4" id="KW-1185">Reference proteome</keyword>
<evidence type="ECO:0000256" key="2">
    <source>
        <dbReference type="SAM" id="MobiDB-lite"/>
    </source>
</evidence>
<feature type="compositionally biased region" description="Polar residues" evidence="2">
    <location>
        <begin position="116"/>
        <end position="129"/>
    </location>
</feature>
<gene>
    <name evidence="3" type="ORF">LPMP_301910</name>
</gene>
<evidence type="ECO:0000256" key="1">
    <source>
        <dbReference type="SAM" id="Coils"/>
    </source>
</evidence>
<dbReference type="EMBL" id="CP009399">
    <property type="protein sequence ID" value="AIO00416.1"/>
    <property type="molecule type" value="Genomic_DNA"/>
</dbReference>
<dbReference type="VEuPathDB" id="TriTrypDB:LPMP_301910"/>
<name>A0A088RWU1_LEIPA</name>
<dbReference type="VEuPathDB" id="TriTrypDB:LPAL13_300023400"/>
<evidence type="ECO:0000313" key="3">
    <source>
        <dbReference type="EMBL" id="AIO00416.1"/>
    </source>
</evidence>
<dbReference type="eggNOG" id="ENOG502RZ8C">
    <property type="taxonomic scope" value="Eukaryota"/>
</dbReference>
<reference evidence="3 4" key="1">
    <citation type="journal article" date="2015" name="Sci. Rep.">
        <title>The genome of Leishmania panamensis: insights into genomics of the L. (Viannia) subgenus.</title>
        <authorList>
            <person name="Llanes A."/>
            <person name="Restrepo C.M."/>
            <person name="Vecchio G.D."/>
            <person name="Anguizola F.J."/>
            <person name="Lleonart R."/>
        </authorList>
    </citation>
    <scope>NUCLEOTIDE SEQUENCE [LARGE SCALE GENOMIC DNA]</scope>
    <source>
        <strain evidence="3 4">MHOM/PA/94/PSC-1</strain>
    </source>
</reference>
<feature type="coiled-coil region" evidence="1">
    <location>
        <begin position="264"/>
        <end position="330"/>
    </location>
</feature>
<dbReference type="Proteomes" id="UP000063063">
    <property type="component" value="Chromosome 30"/>
</dbReference>
<accession>A0A088RWU1</accession>
<protein>
    <submittedName>
        <fullName evidence="3">Uncharacterized protein</fullName>
    </submittedName>
</protein>
<dbReference type="KEGG" id="lpan:LPMP_301910"/>
<sequence length="440" mass="49894">MDSPSSAPSVPAALPETDEARLLFYVEVLMANVPLLIADLSSAKYAFLSFSEKTRREVKQKSTLIQFIGRTFTSLQNANKSLIATQQSLREYEMKLVRAAPPSFVTSEEALRLSNTTANGDTPTAELNGSASPAPAETAAAESQRFLTAFPDNVLILSEEDIRPVREVEEVYEKESTAYRDAAKACNAMEDAFEQAQDRCRTMTEHVQDLKWRFQEVYSGWKSAEQERGMVRIMRDELAGRRAIMTEALHEIKTIKDECYAKEFRIIEDSIAQAQAEAESIKAELQAKRCRYELELATYQIAYKEQQAEVESLREQLKLLRTHQRDLEMLAKKQQLEEMDRNCLRKLVMETLTLTPSKYGKVDDRKLTPEQEAQVRSDHPLVSVLAARISVLEEQRKTIGRLLTSARGMRKSDAVSVTVEQIRTLLEPEIQLDEEALACE</sequence>